<dbReference type="AlphaFoldDB" id="A0A940PGH8"/>
<sequence length="247" mass="28863">MKRISTIIIDDDKEFIEILVQQLSFFPFISLVGTFNNFLESKATLESNEINLIFLDIKLKNENGIEVAETIKSYDKHVNIIFITSQPEYALEGYRVAPFDFITKPINPTRLDKTLVRLKDKIEEEHPFINDDVRMGIKVGTSIELVQINSITSIEKKVRKIEIHLDNGNSIVSGNSLKELEKKLHSHGFTLVSRTLLIPLREIKRLDYNKYEKYYEIVLKDNLTKIKISKEKYRSLKEKLKDFNWIL</sequence>
<dbReference type="SUPFAM" id="SSF52172">
    <property type="entry name" value="CheY-like"/>
    <property type="match status" value="1"/>
</dbReference>
<dbReference type="InterPro" id="IPR011006">
    <property type="entry name" value="CheY-like_superfamily"/>
</dbReference>
<name>A0A940PGH8_9ENTE</name>
<keyword evidence="1" id="KW-0597">Phosphoprotein</keyword>
<protein>
    <submittedName>
        <fullName evidence="4">Response regulator transcription factor</fullName>
    </submittedName>
</protein>
<organism evidence="4 5">
    <name type="scientific">Vagococcus allomyrinae</name>
    <dbReference type="NCBI Taxonomy" id="2794353"/>
    <lineage>
        <taxon>Bacteria</taxon>
        <taxon>Bacillati</taxon>
        <taxon>Bacillota</taxon>
        <taxon>Bacilli</taxon>
        <taxon>Lactobacillales</taxon>
        <taxon>Enterococcaceae</taxon>
        <taxon>Vagococcus</taxon>
    </lineage>
</organism>
<dbReference type="Proteomes" id="UP000674938">
    <property type="component" value="Unassembled WGS sequence"/>
</dbReference>
<evidence type="ECO:0000313" key="5">
    <source>
        <dbReference type="Proteomes" id="UP000674938"/>
    </source>
</evidence>
<dbReference type="PROSITE" id="PS50930">
    <property type="entry name" value="HTH_LYTTR"/>
    <property type="match status" value="1"/>
</dbReference>
<proteinExistence type="predicted"/>
<dbReference type="PANTHER" id="PTHR37299">
    <property type="entry name" value="TRANSCRIPTIONAL REGULATOR-RELATED"/>
    <property type="match status" value="1"/>
</dbReference>
<dbReference type="GO" id="GO:0000156">
    <property type="term" value="F:phosphorelay response regulator activity"/>
    <property type="evidence" value="ECO:0007669"/>
    <property type="project" value="InterPro"/>
</dbReference>
<evidence type="ECO:0000313" key="4">
    <source>
        <dbReference type="EMBL" id="MBP1042458.1"/>
    </source>
</evidence>
<evidence type="ECO:0000256" key="1">
    <source>
        <dbReference type="PROSITE-ProRule" id="PRU00169"/>
    </source>
</evidence>
<dbReference type="RefSeq" id="WP_209529658.1">
    <property type="nucleotide sequence ID" value="NZ_JAEEGA010000010.1"/>
</dbReference>
<dbReference type="SMART" id="SM00850">
    <property type="entry name" value="LytTR"/>
    <property type="match status" value="1"/>
</dbReference>
<feature type="domain" description="HTH LytTR-type" evidence="3">
    <location>
        <begin position="135"/>
        <end position="242"/>
    </location>
</feature>
<dbReference type="Gene3D" id="2.40.50.1020">
    <property type="entry name" value="LytTr DNA-binding domain"/>
    <property type="match status" value="1"/>
</dbReference>
<reference evidence="4" key="1">
    <citation type="submission" date="2020-12" db="EMBL/GenBank/DDBJ databases">
        <title>Vagococcus allomyrinae sp. nov. and Enterococcus lavae sp. nov., isolated from the larvae of Allomyrina dichotoma.</title>
        <authorList>
            <person name="Lee S.D."/>
        </authorList>
    </citation>
    <scope>NUCLEOTIDE SEQUENCE</scope>
    <source>
        <strain evidence="4">BWB3-3</strain>
    </source>
</reference>
<feature type="domain" description="Response regulatory" evidence="2">
    <location>
        <begin position="5"/>
        <end position="119"/>
    </location>
</feature>
<dbReference type="InterPro" id="IPR046947">
    <property type="entry name" value="LytR-like"/>
</dbReference>
<evidence type="ECO:0000259" key="3">
    <source>
        <dbReference type="PROSITE" id="PS50930"/>
    </source>
</evidence>
<keyword evidence="5" id="KW-1185">Reference proteome</keyword>
<dbReference type="EMBL" id="JAEEGA010000010">
    <property type="protein sequence ID" value="MBP1042458.1"/>
    <property type="molecule type" value="Genomic_DNA"/>
</dbReference>
<dbReference type="GO" id="GO:0003677">
    <property type="term" value="F:DNA binding"/>
    <property type="evidence" value="ECO:0007669"/>
    <property type="project" value="InterPro"/>
</dbReference>
<dbReference type="SMART" id="SM00448">
    <property type="entry name" value="REC"/>
    <property type="match status" value="1"/>
</dbReference>
<dbReference type="PROSITE" id="PS50110">
    <property type="entry name" value="RESPONSE_REGULATORY"/>
    <property type="match status" value="1"/>
</dbReference>
<evidence type="ECO:0000259" key="2">
    <source>
        <dbReference type="PROSITE" id="PS50110"/>
    </source>
</evidence>
<dbReference type="Pfam" id="PF00072">
    <property type="entry name" value="Response_reg"/>
    <property type="match status" value="1"/>
</dbReference>
<dbReference type="InterPro" id="IPR007492">
    <property type="entry name" value="LytTR_DNA-bd_dom"/>
</dbReference>
<dbReference type="Gene3D" id="3.40.50.2300">
    <property type="match status" value="1"/>
</dbReference>
<dbReference type="InterPro" id="IPR001789">
    <property type="entry name" value="Sig_transdc_resp-reg_receiver"/>
</dbReference>
<accession>A0A940PGH8</accession>
<dbReference type="Pfam" id="PF04397">
    <property type="entry name" value="LytTR"/>
    <property type="match status" value="1"/>
</dbReference>
<comment type="caution">
    <text evidence="4">The sequence shown here is derived from an EMBL/GenBank/DDBJ whole genome shotgun (WGS) entry which is preliminary data.</text>
</comment>
<gene>
    <name evidence="4" type="ORF">I6N95_15675</name>
</gene>
<dbReference type="PANTHER" id="PTHR37299:SF1">
    <property type="entry name" value="STAGE 0 SPORULATION PROTEIN A HOMOLOG"/>
    <property type="match status" value="1"/>
</dbReference>
<feature type="modified residue" description="4-aspartylphosphate" evidence="1">
    <location>
        <position position="56"/>
    </location>
</feature>